<accession>A0ABR3SCZ9</accession>
<name>A0ABR3SCZ9_9PEZI</name>
<comment type="subcellular location">
    <subcellularLocation>
        <location evidence="1">Membrane</location>
        <topology evidence="1">Multi-pass membrane protein</topology>
    </subcellularLocation>
</comment>
<protein>
    <recommendedName>
        <fullName evidence="8">Rhodopsin domain-containing protein</fullName>
    </recommendedName>
</protein>
<evidence type="ECO:0000313" key="10">
    <source>
        <dbReference type="Proteomes" id="UP001521116"/>
    </source>
</evidence>
<feature type="transmembrane region" description="Helical" evidence="7">
    <location>
        <begin position="142"/>
        <end position="164"/>
    </location>
</feature>
<dbReference type="Proteomes" id="UP001521116">
    <property type="component" value="Unassembled WGS sequence"/>
</dbReference>
<evidence type="ECO:0000256" key="3">
    <source>
        <dbReference type="ARBA" id="ARBA00022989"/>
    </source>
</evidence>
<keyword evidence="4 7" id="KW-0472">Membrane</keyword>
<dbReference type="PANTHER" id="PTHR33048:SF129">
    <property type="entry name" value="INTEGRAL MEMBRANE PROTEIN-RELATED"/>
    <property type="match status" value="1"/>
</dbReference>
<feature type="transmembrane region" description="Helical" evidence="7">
    <location>
        <begin position="187"/>
        <end position="213"/>
    </location>
</feature>
<evidence type="ECO:0000313" key="9">
    <source>
        <dbReference type="EMBL" id="KAL1617545.1"/>
    </source>
</evidence>
<dbReference type="Pfam" id="PF20684">
    <property type="entry name" value="Fung_rhodopsin"/>
    <property type="match status" value="1"/>
</dbReference>
<keyword evidence="2 7" id="KW-0812">Transmembrane</keyword>
<dbReference type="EMBL" id="JAJVDC020000230">
    <property type="protein sequence ID" value="KAL1617545.1"/>
    <property type="molecule type" value="Genomic_DNA"/>
</dbReference>
<evidence type="ECO:0000256" key="4">
    <source>
        <dbReference type="ARBA" id="ARBA00023136"/>
    </source>
</evidence>
<keyword evidence="3 7" id="KW-1133">Transmembrane helix</keyword>
<evidence type="ECO:0000256" key="2">
    <source>
        <dbReference type="ARBA" id="ARBA00022692"/>
    </source>
</evidence>
<feature type="compositionally biased region" description="Basic and acidic residues" evidence="6">
    <location>
        <begin position="369"/>
        <end position="378"/>
    </location>
</feature>
<feature type="region of interest" description="Disordered" evidence="6">
    <location>
        <begin position="365"/>
        <end position="393"/>
    </location>
</feature>
<reference evidence="9 10" key="1">
    <citation type="submission" date="2024-02" db="EMBL/GenBank/DDBJ databases">
        <title>De novo assembly and annotation of 12 fungi associated with fruit tree decline syndrome in Ontario, Canada.</title>
        <authorList>
            <person name="Sulman M."/>
            <person name="Ellouze W."/>
            <person name="Ilyukhin E."/>
        </authorList>
    </citation>
    <scope>NUCLEOTIDE SEQUENCE [LARGE SCALE GENOMIC DNA]</scope>
    <source>
        <strain evidence="9 10">M1-105</strain>
    </source>
</reference>
<feature type="compositionally biased region" description="Gly residues" evidence="6">
    <location>
        <begin position="384"/>
        <end position="393"/>
    </location>
</feature>
<evidence type="ECO:0000256" key="7">
    <source>
        <dbReference type="SAM" id="Phobius"/>
    </source>
</evidence>
<feature type="transmembrane region" description="Helical" evidence="7">
    <location>
        <begin position="108"/>
        <end position="135"/>
    </location>
</feature>
<evidence type="ECO:0000256" key="1">
    <source>
        <dbReference type="ARBA" id="ARBA00004141"/>
    </source>
</evidence>
<feature type="transmembrane region" description="Helical" evidence="7">
    <location>
        <begin position="28"/>
        <end position="53"/>
    </location>
</feature>
<feature type="transmembrane region" description="Helical" evidence="7">
    <location>
        <begin position="65"/>
        <end position="85"/>
    </location>
</feature>
<sequence>MSTITFESFLGPFAATLPPPNHDNPQTLVPALIGTQAALTALVILFVGTRFYTRLVVMRMFGWDDFIIGLAAATSIALMVVTSMATTKGTGYHLWDVEPAEISDGFRYTYWIVLLFYPITTLTKISVCIGYLGLFPGKKKRLFCYVMIGYSSMYGAALFFAHVFQCTPVSVFWSEPFDPGNGCINKLALYTTAAALNSLGDLLVYLWPVRFLFKLQMPLKHRLGLIILFSLGCCVFAVSLLRITYLPSTLSSIDIFCKPPSPPKDNSARLHLVAAVEESAGIICGCLPAAKVLLKHRFPATFGRIDPAACASGSAASVESKRASRYEEYRRSVVVEAVAAGRWDVEKGGGGLKGGVVGRSASVAWSEGTKVEGEREGVVDEEGGGGGGGGVER</sequence>
<evidence type="ECO:0000256" key="5">
    <source>
        <dbReference type="ARBA" id="ARBA00038359"/>
    </source>
</evidence>
<comment type="caution">
    <text evidence="9">The sequence shown here is derived from an EMBL/GenBank/DDBJ whole genome shotgun (WGS) entry which is preliminary data.</text>
</comment>
<dbReference type="PANTHER" id="PTHR33048">
    <property type="entry name" value="PTH11-LIKE INTEGRAL MEMBRANE PROTEIN (AFU_ORTHOLOGUE AFUA_5G11245)"/>
    <property type="match status" value="1"/>
</dbReference>
<evidence type="ECO:0000259" key="8">
    <source>
        <dbReference type="Pfam" id="PF20684"/>
    </source>
</evidence>
<dbReference type="InterPro" id="IPR049326">
    <property type="entry name" value="Rhodopsin_dom_fungi"/>
</dbReference>
<feature type="domain" description="Rhodopsin" evidence="8">
    <location>
        <begin position="50"/>
        <end position="295"/>
    </location>
</feature>
<proteinExistence type="inferred from homology"/>
<gene>
    <name evidence="9" type="ORF">SLS56_010948</name>
</gene>
<keyword evidence="10" id="KW-1185">Reference proteome</keyword>
<organism evidence="9 10">
    <name type="scientific">Neofusicoccum ribis</name>
    <dbReference type="NCBI Taxonomy" id="45134"/>
    <lineage>
        <taxon>Eukaryota</taxon>
        <taxon>Fungi</taxon>
        <taxon>Dikarya</taxon>
        <taxon>Ascomycota</taxon>
        <taxon>Pezizomycotina</taxon>
        <taxon>Dothideomycetes</taxon>
        <taxon>Dothideomycetes incertae sedis</taxon>
        <taxon>Botryosphaeriales</taxon>
        <taxon>Botryosphaeriaceae</taxon>
        <taxon>Neofusicoccum</taxon>
    </lineage>
</organism>
<dbReference type="InterPro" id="IPR052337">
    <property type="entry name" value="SAT4-like"/>
</dbReference>
<comment type="similarity">
    <text evidence="5">Belongs to the SAT4 family.</text>
</comment>
<feature type="transmembrane region" description="Helical" evidence="7">
    <location>
        <begin position="225"/>
        <end position="245"/>
    </location>
</feature>
<evidence type="ECO:0000256" key="6">
    <source>
        <dbReference type="SAM" id="MobiDB-lite"/>
    </source>
</evidence>